<comment type="similarity">
    <text evidence="8 9">Belongs to the adenylosuccinate synthetase family.</text>
</comment>
<dbReference type="NCBIfam" id="NF002223">
    <property type="entry name" value="PRK01117.1"/>
    <property type="match status" value="1"/>
</dbReference>
<feature type="binding site" description="in other chain" evidence="8">
    <location>
        <position position="128"/>
    </location>
    <ligand>
        <name>IMP</name>
        <dbReference type="ChEBI" id="CHEBI:58053"/>
        <note>ligand shared between dimeric partners</note>
    </ligand>
</feature>
<evidence type="ECO:0000256" key="6">
    <source>
        <dbReference type="ARBA" id="ARBA00022842"/>
    </source>
</evidence>
<sequence length="416" mass="46145">MKSIAVIGAQWGDEGKGKIVNYFARDYHWVVRFSGGANAGHTIYVNNKKYVNHLLPSIDPRTESLGFLGAGMVIDLEQLIREIETLEYDFPGIGSRFYIDPEAFAVLPWHKEQDRLLESMRKKPIGTTGKGIGPACTDKVSREGIKLYLLEDEPALKERLENMYTLKKELFGGRLGMNPEEMFGYLLSLRDKLIEIGVNFTSSIDLSKSFREGSVLFEGAQGVMLDLDFGTYPFVTSSSCTVHGVTSVGFSASELDAVFGVIKAYTTRVGSGVFPTEEDSSIADTIRERGVEFGATTGRPRRIGWLDLPAIKYAIARSAFTHLIITKGDVLSGLDEVKVCVAYEIDGKEKAVPSTSHELFKARPVYRTLKGWSSISDRAFAEYIQLIESETGLQVSHISYGPGTDEILKRSELFDR</sequence>
<dbReference type="STRING" id="1330330.IX53_08225"/>
<dbReference type="InterPro" id="IPR018220">
    <property type="entry name" value="Adenylosuccin_syn_GTP-bd"/>
</dbReference>
<dbReference type="EC" id="6.3.4.4" evidence="8 9"/>
<comment type="pathway">
    <text evidence="8 9">Purine metabolism; AMP biosynthesis via de novo pathway; AMP from IMP: step 1/2.</text>
</comment>
<dbReference type="GO" id="GO:0005525">
    <property type="term" value="F:GTP binding"/>
    <property type="evidence" value="ECO:0007669"/>
    <property type="project" value="UniProtKB-UniRule"/>
</dbReference>
<dbReference type="FunFam" id="3.90.170.10:FF:000001">
    <property type="entry name" value="Adenylosuccinate synthetase"/>
    <property type="match status" value="1"/>
</dbReference>
<feature type="binding site" evidence="8">
    <location>
        <position position="40"/>
    </location>
    <ligand>
        <name>Mg(2+)</name>
        <dbReference type="ChEBI" id="CHEBI:18420"/>
    </ligand>
</feature>
<dbReference type="InterPro" id="IPR027417">
    <property type="entry name" value="P-loop_NTPase"/>
</dbReference>
<feature type="binding site" description="in other chain" evidence="8">
    <location>
        <begin position="13"/>
        <end position="16"/>
    </location>
    <ligand>
        <name>IMP</name>
        <dbReference type="ChEBI" id="CHEBI:58053"/>
        <note>ligand shared between dimeric partners</note>
    </ligand>
</feature>
<feature type="binding site" evidence="8">
    <location>
        <position position="142"/>
    </location>
    <ligand>
        <name>IMP</name>
        <dbReference type="ChEBI" id="CHEBI:58053"/>
        <note>ligand shared between dimeric partners</note>
    </ligand>
</feature>
<keyword evidence="2 8" id="KW-0436">Ligase</keyword>
<keyword evidence="6 8" id="KW-0460">Magnesium</keyword>
<keyword evidence="8" id="KW-0963">Cytoplasm</keyword>
<dbReference type="NCBIfam" id="NF010355">
    <property type="entry name" value="PRK13783.1"/>
    <property type="match status" value="1"/>
</dbReference>
<evidence type="ECO:0000256" key="4">
    <source>
        <dbReference type="ARBA" id="ARBA00022741"/>
    </source>
</evidence>
<dbReference type="GO" id="GO:0000287">
    <property type="term" value="F:magnesium ion binding"/>
    <property type="evidence" value="ECO:0007669"/>
    <property type="project" value="UniProtKB-UniRule"/>
</dbReference>
<feature type="binding site" description="in other chain" evidence="8">
    <location>
        <position position="299"/>
    </location>
    <ligand>
        <name>IMP</name>
        <dbReference type="ChEBI" id="CHEBI:58053"/>
        <note>ligand shared between dimeric partners</note>
    </ligand>
</feature>
<accession>A0A0G2ZE13</accession>
<protein>
    <recommendedName>
        <fullName evidence="8 9">Adenylosuccinate synthetase</fullName>
        <shortName evidence="8">AMPSase</shortName>
        <shortName evidence="8">AdSS</shortName>
        <ecNumber evidence="8 9">6.3.4.4</ecNumber>
    </recommendedName>
    <alternativeName>
        <fullName evidence="8">IMP--aspartate ligase</fullName>
    </alternativeName>
</protein>
<dbReference type="Gene3D" id="1.10.300.10">
    <property type="entry name" value="Adenylosuccinate Synthetase, subunit A, domain 2"/>
    <property type="match status" value="1"/>
</dbReference>
<dbReference type="OrthoDB" id="9807553at2"/>
<evidence type="ECO:0000256" key="3">
    <source>
        <dbReference type="ARBA" id="ARBA00022723"/>
    </source>
</evidence>
<dbReference type="AlphaFoldDB" id="A0A0G2ZE13"/>
<feature type="binding site" evidence="8">
    <location>
        <begin position="327"/>
        <end position="329"/>
    </location>
    <ligand>
        <name>GTP</name>
        <dbReference type="ChEBI" id="CHEBI:37565"/>
    </ligand>
</feature>
<comment type="function">
    <text evidence="8">Plays an important role in the de novo pathway of purine nucleotide biosynthesis. Catalyzes the first committed step in the biosynthesis of AMP from IMP.</text>
</comment>
<dbReference type="PANTHER" id="PTHR11846">
    <property type="entry name" value="ADENYLOSUCCINATE SYNTHETASE"/>
    <property type="match status" value="1"/>
</dbReference>
<dbReference type="GO" id="GO:0046040">
    <property type="term" value="P:IMP metabolic process"/>
    <property type="evidence" value="ECO:0007669"/>
    <property type="project" value="TreeGrafter"/>
</dbReference>
<evidence type="ECO:0000256" key="5">
    <source>
        <dbReference type="ARBA" id="ARBA00022755"/>
    </source>
</evidence>
<feature type="binding site" evidence="8">
    <location>
        <begin position="12"/>
        <end position="18"/>
    </location>
    <ligand>
        <name>GTP</name>
        <dbReference type="ChEBI" id="CHEBI:37565"/>
    </ligand>
</feature>
<evidence type="ECO:0000256" key="2">
    <source>
        <dbReference type="ARBA" id="ARBA00022598"/>
    </source>
</evidence>
<keyword evidence="3 8" id="KW-0479">Metal-binding</keyword>
<dbReference type="Proteomes" id="UP000035159">
    <property type="component" value="Chromosome"/>
</dbReference>
<reference evidence="10 11" key="1">
    <citation type="submission" date="2015-04" db="EMBL/GenBank/DDBJ databases">
        <title>Complete Genome Sequence of Kosmotoga pacifica SLHLJ1.</title>
        <authorList>
            <person name="Jiang L.J."/>
            <person name="Shao Z.Z."/>
            <person name="Jebbar M."/>
        </authorList>
    </citation>
    <scope>NUCLEOTIDE SEQUENCE [LARGE SCALE GENOMIC DNA]</scope>
    <source>
        <strain evidence="10 11">SLHLJ1</strain>
    </source>
</reference>
<dbReference type="GO" id="GO:0004019">
    <property type="term" value="F:adenylosuccinate synthase activity"/>
    <property type="evidence" value="ECO:0007669"/>
    <property type="project" value="UniProtKB-UniRule"/>
</dbReference>
<dbReference type="Gene3D" id="3.40.440.10">
    <property type="entry name" value="Adenylosuccinate Synthetase, subunit A, domain 1"/>
    <property type="match status" value="1"/>
</dbReference>
<dbReference type="EMBL" id="CP011232">
    <property type="protein sequence ID" value="AKI97799.1"/>
    <property type="molecule type" value="Genomic_DNA"/>
</dbReference>
<keyword evidence="11" id="KW-1185">Reference proteome</keyword>
<dbReference type="PATRIC" id="fig|1330330.3.peg.1666"/>
<comment type="cofactor">
    <cofactor evidence="8">
        <name>Mg(2+)</name>
        <dbReference type="ChEBI" id="CHEBI:18420"/>
    </cofactor>
    <text evidence="8">Binds 1 Mg(2+) ion per subunit.</text>
</comment>
<dbReference type="InterPro" id="IPR042110">
    <property type="entry name" value="Adenylosuccinate_synth_dom2"/>
</dbReference>
<evidence type="ECO:0000256" key="8">
    <source>
        <dbReference type="HAMAP-Rule" id="MF_00011"/>
    </source>
</evidence>
<feature type="binding site" evidence="8">
    <location>
        <begin position="295"/>
        <end position="301"/>
    </location>
    <ligand>
        <name>substrate</name>
    </ligand>
</feature>
<organism evidence="10 11">
    <name type="scientific">Kosmotoga pacifica</name>
    <dbReference type="NCBI Taxonomy" id="1330330"/>
    <lineage>
        <taxon>Bacteria</taxon>
        <taxon>Thermotogati</taxon>
        <taxon>Thermotogota</taxon>
        <taxon>Thermotogae</taxon>
        <taxon>Kosmotogales</taxon>
        <taxon>Kosmotogaceae</taxon>
        <taxon>Kosmotoga</taxon>
    </lineage>
</organism>
<dbReference type="Pfam" id="PF00709">
    <property type="entry name" value="Adenylsucc_synt"/>
    <property type="match status" value="1"/>
</dbReference>
<dbReference type="RefSeq" id="WP_047754934.1">
    <property type="nucleotide sequence ID" value="NZ_CAJUHA010000007.1"/>
</dbReference>
<evidence type="ECO:0000256" key="7">
    <source>
        <dbReference type="ARBA" id="ARBA00023134"/>
    </source>
</evidence>
<evidence type="ECO:0000256" key="1">
    <source>
        <dbReference type="ARBA" id="ARBA00011738"/>
    </source>
</evidence>
<dbReference type="GO" id="GO:0044208">
    <property type="term" value="P:'de novo' AMP biosynthetic process"/>
    <property type="evidence" value="ECO:0007669"/>
    <property type="project" value="UniProtKB-UniRule"/>
</dbReference>
<keyword evidence="5 8" id="KW-0658">Purine biosynthesis</keyword>
<feature type="binding site" description="in other chain" evidence="8">
    <location>
        <position position="236"/>
    </location>
    <ligand>
        <name>IMP</name>
        <dbReference type="ChEBI" id="CHEBI:58053"/>
        <note>ligand shared between dimeric partners</note>
    </ligand>
</feature>
<feature type="binding site" evidence="8">
    <location>
        <begin position="40"/>
        <end position="42"/>
    </location>
    <ligand>
        <name>GTP</name>
        <dbReference type="ChEBI" id="CHEBI:37565"/>
    </ligand>
</feature>
<evidence type="ECO:0000313" key="11">
    <source>
        <dbReference type="Proteomes" id="UP000035159"/>
    </source>
</evidence>
<evidence type="ECO:0000256" key="9">
    <source>
        <dbReference type="RuleBase" id="RU000520"/>
    </source>
</evidence>
<gene>
    <name evidence="8" type="primary">purA</name>
    <name evidence="10" type="ORF">IX53_08225</name>
</gene>
<dbReference type="InterPro" id="IPR001114">
    <property type="entry name" value="Adenylosuccinate_synthetase"/>
</dbReference>
<evidence type="ECO:0000313" key="10">
    <source>
        <dbReference type="EMBL" id="AKI97799.1"/>
    </source>
</evidence>
<dbReference type="KEGG" id="kpf:IX53_08225"/>
<keyword evidence="7 8" id="KW-0342">GTP-binding</keyword>
<keyword evidence="4 8" id="KW-0547">Nucleotide-binding</keyword>
<dbReference type="HAMAP" id="MF_00011">
    <property type="entry name" value="Adenylosucc_synth"/>
    <property type="match status" value="1"/>
</dbReference>
<feature type="binding site" evidence="8">
    <location>
        <position position="301"/>
    </location>
    <ligand>
        <name>GTP</name>
        <dbReference type="ChEBI" id="CHEBI:37565"/>
    </ligand>
</feature>
<dbReference type="SMART" id="SM00788">
    <property type="entry name" value="Adenylsucc_synt"/>
    <property type="match status" value="1"/>
</dbReference>
<feature type="active site" description="Proton acceptor" evidence="8">
    <location>
        <position position="13"/>
    </location>
</feature>
<comment type="subunit">
    <text evidence="1 8">Homodimer.</text>
</comment>
<proteinExistence type="inferred from homology"/>
<dbReference type="PANTHER" id="PTHR11846:SF0">
    <property type="entry name" value="ADENYLOSUCCINATE SYNTHETASE"/>
    <property type="match status" value="1"/>
</dbReference>
<dbReference type="UniPathway" id="UPA00075">
    <property type="reaction ID" value="UER00335"/>
</dbReference>
<feature type="binding site" evidence="8">
    <location>
        <begin position="399"/>
        <end position="401"/>
    </location>
    <ligand>
        <name>GTP</name>
        <dbReference type="ChEBI" id="CHEBI:37565"/>
    </ligand>
</feature>
<dbReference type="SUPFAM" id="SSF52540">
    <property type="entry name" value="P-loop containing nucleoside triphosphate hydrolases"/>
    <property type="match status" value="1"/>
</dbReference>
<dbReference type="GO" id="GO:0005737">
    <property type="term" value="C:cytoplasm"/>
    <property type="evidence" value="ECO:0007669"/>
    <property type="project" value="UniProtKB-SubCell"/>
</dbReference>
<comment type="subcellular location">
    <subcellularLocation>
        <location evidence="8">Cytoplasm</location>
    </subcellularLocation>
</comment>
<dbReference type="InterPro" id="IPR042111">
    <property type="entry name" value="Adenylosuccinate_synth_dom3"/>
</dbReference>
<feature type="binding site" evidence="8">
    <location>
        <position position="13"/>
    </location>
    <ligand>
        <name>Mg(2+)</name>
        <dbReference type="ChEBI" id="CHEBI:18420"/>
    </ligand>
</feature>
<dbReference type="InterPro" id="IPR042109">
    <property type="entry name" value="Adenylosuccinate_synth_dom1"/>
</dbReference>
<dbReference type="CDD" id="cd03108">
    <property type="entry name" value="AdSS"/>
    <property type="match status" value="1"/>
</dbReference>
<name>A0A0G2ZE13_9BACT</name>
<dbReference type="Gene3D" id="3.90.170.10">
    <property type="entry name" value="Adenylosuccinate Synthetase, subunit A, domain 3"/>
    <property type="match status" value="1"/>
</dbReference>
<feature type="active site" description="Proton donor" evidence="8">
    <location>
        <position position="41"/>
    </location>
</feature>
<feature type="binding site" description="in other chain" evidence="8">
    <location>
        <begin position="38"/>
        <end position="41"/>
    </location>
    <ligand>
        <name>IMP</name>
        <dbReference type="ChEBI" id="CHEBI:58053"/>
        <note>ligand shared between dimeric partners</note>
    </ligand>
</feature>
<comment type="catalytic activity">
    <reaction evidence="8 9">
        <text>IMP + L-aspartate + GTP = N(6)-(1,2-dicarboxyethyl)-AMP + GDP + phosphate + 2 H(+)</text>
        <dbReference type="Rhea" id="RHEA:15753"/>
        <dbReference type="ChEBI" id="CHEBI:15378"/>
        <dbReference type="ChEBI" id="CHEBI:29991"/>
        <dbReference type="ChEBI" id="CHEBI:37565"/>
        <dbReference type="ChEBI" id="CHEBI:43474"/>
        <dbReference type="ChEBI" id="CHEBI:57567"/>
        <dbReference type="ChEBI" id="CHEBI:58053"/>
        <dbReference type="ChEBI" id="CHEBI:58189"/>
        <dbReference type="EC" id="6.3.4.4"/>
    </reaction>
</comment>
<dbReference type="PROSITE" id="PS01266">
    <property type="entry name" value="ADENYLOSUCCIN_SYN_1"/>
    <property type="match status" value="1"/>
</dbReference>
<feature type="binding site" description="in other chain" evidence="8">
    <location>
        <position position="221"/>
    </location>
    <ligand>
        <name>IMP</name>
        <dbReference type="ChEBI" id="CHEBI:58053"/>
        <note>ligand shared between dimeric partners</note>
    </ligand>
</feature>